<dbReference type="Proteomes" id="UP001381693">
    <property type="component" value="Unassembled WGS sequence"/>
</dbReference>
<dbReference type="AlphaFoldDB" id="A0AAN8XDP5"/>
<evidence type="ECO:0000313" key="1">
    <source>
        <dbReference type="EMBL" id="KAK7082620.1"/>
    </source>
</evidence>
<proteinExistence type="predicted"/>
<sequence length="56" mass="6370">VVRFLCKVVTNLFYKVAASCYGLITPKFVKGRRMGQPQAHHNKYLCQGCYHGYCGN</sequence>
<feature type="non-terminal residue" evidence="1">
    <location>
        <position position="1"/>
    </location>
</feature>
<dbReference type="EMBL" id="JAXCGZ010003943">
    <property type="protein sequence ID" value="KAK7082620.1"/>
    <property type="molecule type" value="Genomic_DNA"/>
</dbReference>
<evidence type="ECO:0000313" key="2">
    <source>
        <dbReference type="Proteomes" id="UP001381693"/>
    </source>
</evidence>
<accession>A0AAN8XDP5</accession>
<name>A0AAN8XDP5_HALRR</name>
<reference evidence="1 2" key="1">
    <citation type="submission" date="2023-11" db="EMBL/GenBank/DDBJ databases">
        <title>Halocaridina rubra genome assembly.</title>
        <authorList>
            <person name="Smith C."/>
        </authorList>
    </citation>
    <scope>NUCLEOTIDE SEQUENCE [LARGE SCALE GENOMIC DNA]</scope>
    <source>
        <strain evidence="1">EP-1</strain>
        <tissue evidence="1">Whole</tissue>
    </source>
</reference>
<organism evidence="1 2">
    <name type="scientific">Halocaridina rubra</name>
    <name type="common">Hawaiian red shrimp</name>
    <dbReference type="NCBI Taxonomy" id="373956"/>
    <lineage>
        <taxon>Eukaryota</taxon>
        <taxon>Metazoa</taxon>
        <taxon>Ecdysozoa</taxon>
        <taxon>Arthropoda</taxon>
        <taxon>Crustacea</taxon>
        <taxon>Multicrustacea</taxon>
        <taxon>Malacostraca</taxon>
        <taxon>Eumalacostraca</taxon>
        <taxon>Eucarida</taxon>
        <taxon>Decapoda</taxon>
        <taxon>Pleocyemata</taxon>
        <taxon>Caridea</taxon>
        <taxon>Atyoidea</taxon>
        <taxon>Atyidae</taxon>
        <taxon>Halocaridina</taxon>
    </lineage>
</organism>
<gene>
    <name evidence="1" type="ORF">SK128_025545</name>
</gene>
<protein>
    <submittedName>
        <fullName evidence="1">Uncharacterized protein</fullName>
    </submittedName>
</protein>
<comment type="caution">
    <text evidence="1">The sequence shown here is derived from an EMBL/GenBank/DDBJ whole genome shotgun (WGS) entry which is preliminary data.</text>
</comment>
<keyword evidence="2" id="KW-1185">Reference proteome</keyword>